<dbReference type="InterPro" id="IPR013216">
    <property type="entry name" value="Methyltransf_11"/>
</dbReference>
<evidence type="ECO:0000259" key="1">
    <source>
        <dbReference type="Pfam" id="PF08241"/>
    </source>
</evidence>
<dbReference type="CDD" id="cd02440">
    <property type="entry name" value="AdoMet_MTases"/>
    <property type="match status" value="1"/>
</dbReference>
<accession>A0AAW3ZCZ9</accession>
<dbReference type="PANTHER" id="PTHR43591">
    <property type="entry name" value="METHYLTRANSFERASE"/>
    <property type="match status" value="1"/>
</dbReference>
<comment type="caution">
    <text evidence="2">The sequence shown here is derived from an EMBL/GenBank/DDBJ whole genome shotgun (WGS) entry which is preliminary data.</text>
</comment>
<keyword evidence="3" id="KW-1185">Reference proteome</keyword>
<dbReference type="RefSeq" id="WP_192027535.1">
    <property type="nucleotide sequence ID" value="NZ_JACYTR010000001.1"/>
</dbReference>
<reference evidence="2 3" key="1">
    <citation type="submission" date="2020-09" db="EMBL/GenBank/DDBJ databases">
        <title>Pseudoxanthomonas sp. CAU 1598 isolated from sand of Yaerae Beach.</title>
        <authorList>
            <person name="Kim W."/>
        </authorList>
    </citation>
    <scope>NUCLEOTIDE SEQUENCE [LARGE SCALE GENOMIC DNA]</scope>
    <source>
        <strain evidence="2 3">CAU 1598</strain>
    </source>
</reference>
<dbReference type="GO" id="GO:0032259">
    <property type="term" value="P:methylation"/>
    <property type="evidence" value="ECO:0007669"/>
    <property type="project" value="UniProtKB-KW"/>
</dbReference>
<evidence type="ECO:0000313" key="3">
    <source>
        <dbReference type="Proteomes" id="UP000613768"/>
    </source>
</evidence>
<dbReference type="SUPFAM" id="SSF53335">
    <property type="entry name" value="S-adenosyl-L-methionine-dependent methyltransferases"/>
    <property type="match status" value="1"/>
</dbReference>
<dbReference type="Pfam" id="PF08241">
    <property type="entry name" value="Methyltransf_11"/>
    <property type="match status" value="1"/>
</dbReference>
<dbReference type="AlphaFoldDB" id="A0AAW3ZCZ9"/>
<dbReference type="EMBL" id="JACYTR010000001">
    <property type="protein sequence ID" value="MBD8524188.1"/>
    <property type="molecule type" value="Genomic_DNA"/>
</dbReference>
<feature type="domain" description="Methyltransferase type 11" evidence="1">
    <location>
        <begin position="45"/>
        <end position="133"/>
    </location>
</feature>
<dbReference type="InterPro" id="IPR029063">
    <property type="entry name" value="SAM-dependent_MTases_sf"/>
</dbReference>
<name>A0AAW3ZCZ9_9GAMM</name>
<keyword evidence="2" id="KW-0489">Methyltransferase</keyword>
<dbReference type="Proteomes" id="UP000613768">
    <property type="component" value="Unassembled WGS sequence"/>
</dbReference>
<keyword evidence="2" id="KW-0808">Transferase</keyword>
<evidence type="ECO:0000313" key="2">
    <source>
        <dbReference type="EMBL" id="MBD8524188.1"/>
    </source>
</evidence>
<proteinExistence type="predicted"/>
<dbReference type="Gene3D" id="3.40.50.150">
    <property type="entry name" value="Vaccinia Virus protein VP39"/>
    <property type="match status" value="1"/>
</dbReference>
<dbReference type="GO" id="GO:0008757">
    <property type="term" value="F:S-adenosylmethionine-dependent methyltransferase activity"/>
    <property type="evidence" value="ECO:0007669"/>
    <property type="project" value="InterPro"/>
</dbReference>
<protein>
    <submittedName>
        <fullName evidence="2">Class I SAM-dependent methyltransferase</fullName>
    </submittedName>
</protein>
<gene>
    <name evidence="2" type="ORF">IFO71_00385</name>
</gene>
<organism evidence="2 3">
    <name type="scientific">Pseudomarimonas arenosa</name>
    <dbReference type="NCBI Taxonomy" id="2774145"/>
    <lineage>
        <taxon>Bacteria</taxon>
        <taxon>Pseudomonadati</taxon>
        <taxon>Pseudomonadota</taxon>
        <taxon>Gammaproteobacteria</taxon>
        <taxon>Lysobacterales</taxon>
        <taxon>Lysobacteraceae</taxon>
        <taxon>Pseudomarimonas</taxon>
    </lineage>
</organism>
<sequence length="244" mass="27407">MKEGWTGHAEAAFDRYHQTRAKRAAKIKTLLREAGVTPREDGFIVDVGCSTGEMIRSLTGEAALCVGVDLDASAGFCSDNLVSFAIADGEQLPFADASVNAVICNHIYEHTDQPQQLLDEIWRVLVPGGVCYFSGPSKWELIEPHYHLPFLSWLPSWLADYYMRVCGKGDHYLERPLSRRRVLGMLPRFEVESCVERILRDPVRYDSEDLIPVGSLRQKLALMACRFAPGLLPGFILMCRKPFS</sequence>